<reference evidence="1 2" key="1">
    <citation type="submission" date="2018-02" db="EMBL/GenBank/DDBJ databases">
        <title>Comparative analysis of genomes of three Brevibacillus laterosporus strains producers of potent antimicrobials isolated from silage.</title>
        <authorList>
            <person name="Kojic M."/>
            <person name="Miljkovic M."/>
            <person name="Studholme D."/>
            <person name="Filipic B."/>
        </authorList>
    </citation>
    <scope>NUCLEOTIDE SEQUENCE [LARGE SCALE GENOMIC DNA]</scope>
    <source>
        <strain evidence="1 2">BGSP11</strain>
    </source>
</reference>
<dbReference type="RefSeq" id="WP_104030285.1">
    <property type="nucleotide sequence ID" value="NZ_PRKQ01000001.1"/>
</dbReference>
<accession>A0AAP8U765</accession>
<evidence type="ECO:0000313" key="2">
    <source>
        <dbReference type="Proteomes" id="UP000239759"/>
    </source>
</evidence>
<dbReference type="EMBL" id="PRKQ01000001">
    <property type="protein sequence ID" value="PPB12884.1"/>
    <property type="molecule type" value="Genomic_DNA"/>
</dbReference>
<gene>
    <name evidence="1" type="ORF">C4A77_00425</name>
</gene>
<protein>
    <recommendedName>
        <fullName evidence="3">PHP domain-containing protein</fullName>
    </recommendedName>
</protein>
<comment type="caution">
    <text evidence="1">The sequence shown here is derived from an EMBL/GenBank/DDBJ whole genome shotgun (WGS) entry which is preliminary data.</text>
</comment>
<proteinExistence type="predicted"/>
<dbReference type="AlphaFoldDB" id="A0AAP8U765"/>
<evidence type="ECO:0008006" key="3">
    <source>
        <dbReference type="Google" id="ProtNLM"/>
    </source>
</evidence>
<name>A0AAP8U765_BRELA</name>
<sequence>MPDKNSFYNPLSKNVELHLGSSGNIRSALLVINRARELKMNVYFVTDHIDSESLIKIANKYGFKIEIRKATFIQKLMFIPKAKIYKVLKRAKSRNYECIECKILIREDKILKEENFKGVIRNF</sequence>
<dbReference type="Proteomes" id="UP000239759">
    <property type="component" value="Unassembled WGS sequence"/>
</dbReference>
<organism evidence="1 2">
    <name type="scientific">Brevibacillus laterosporus</name>
    <name type="common">Bacillus laterosporus</name>
    <dbReference type="NCBI Taxonomy" id="1465"/>
    <lineage>
        <taxon>Bacteria</taxon>
        <taxon>Bacillati</taxon>
        <taxon>Bacillota</taxon>
        <taxon>Bacilli</taxon>
        <taxon>Bacillales</taxon>
        <taxon>Paenibacillaceae</taxon>
        <taxon>Brevibacillus</taxon>
    </lineage>
</organism>
<evidence type="ECO:0000313" key="1">
    <source>
        <dbReference type="EMBL" id="PPB12884.1"/>
    </source>
</evidence>